<dbReference type="InterPro" id="IPR029787">
    <property type="entry name" value="Nucleotide_cyclase"/>
</dbReference>
<keyword evidence="3" id="KW-0597">Phosphoprotein</keyword>
<dbReference type="EC" id="2.7.7.65" evidence="1"/>
<dbReference type="InterPro" id="IPR050469">
    <property type="entry name" value="Diguanylate_Cyclase"/>
</dbReference>
<dbReference type="FunFam" id="3.30.70.270:FF:000001">
    <property type="entry name" value="Diguanylate cyclase domain protein"/>
    <property type="match status" value="1"/>
</dbReference>
<dbReference type="AlphaFoldDB" id="A0A7W6K0A2"/>
<evidence type="ECO:0000256" key="3">
    <source>
        <dbReference type="PROSITE-ProRule" id="PRU00169"/>
    </source>
</evidence>
<evidence type="ECO:0000313" key="7">
    <source>
        <dbReference type="Proteomes" id="UP000584824"/>
    </source>
</evidence>
<evidence type="ECO:0000313" key="6">
    <source>
        <dbReference type="EMBL" id="MBB4102822.1"/>
    </source>
</evidence>
<dbReference type="PANTHER" id="PTHR45138">
    <property type="entry name" value="REGULATORY COMPONENTS OF SENSORY TRANSDUCTION SYSTEM"/>
    <property type="match status" value="1"/>
</dbReference>
<keyword evidence="6" id="KW-0808">Transferase</keyword>
<dbReference type="GO" id="GO:0005886">
    <property type="term" value="C:plasma membrane"/>
    <property type="evidence" value="ECO:0007669"/>
    <property type="project" value="TreeGrafter"/>
</dbReference>
<dbReference type="InterPro" id="IPR001789">
    <property type="entry name" value="Sig_transdc_resp-reg_receiver"/>
</dbReference>
<dbReference type="Gene3D" id="3.40.50.2300">
    <property type="match status" value="2"/>
</dbReference>
<evidence type="ECO:0000259" key="4">
    <source>
        <dbReference type="PROSITE" id="PS50110"/>
    </source>
</evidence>
<accession>A0A7W6K0A2</accession>
<keyword evidence="7" id="KW-1185">Reference proteome</keyword>
<dbReference type="InterPro" id="IPR043128">
    <property type="entry name" value="Rev_trsase/Diguanyl_cyclase"/>
</dbReference>
<evidence type="ECO:0000259" key="5">
    <source>
        <dbReference type="PROSITE" id="PS50887"/>
    </source>
</evidence>
<comment type="caution">
    <text evidence="3">Lacks conserved residue(s) required for the propagation of feature annotation.</text>
</comment>
<dbReference type="EMBL" id="JACIDU010000004">
    <property type="protein sequence ID" value="MBB4102822.1"/>
    <property type="molecule type" value="Genomic_DNA"/>
</dbReference>
<evidence type="ECO:0000256" key="1">
    <source>
        <dbReference type="ARBA" id="ARBA00012528"/>
    </source>
</evidence>
<dbReference type="PANTHER" id="PTHR45138:SF9">
    <property type="entry name" value="DIGUANYLATE CYCLASE DGCM-RELATED"/>
    <property type="match status" value="1"/>
</dbReference>
<dbReference type="FunFam" id="3.40.50.2300:FF:000574">
    <property type="entry name" value="Response regulator PleD"/>
    <property type="match status" value="1"/>
</dbReference>
<dbReference type="PROSITE" id="PS50110">
    <property type="entry name" value="RESPONSE_REGULATORY"/>
    <property type="match status" value="2"/>
</dbReference>
<dbReference type="InterPro" id="IPR011006">
    <property type="entry name" value="CheY-like_superfamily"/>
</dbReference>
<proteinExistence type="predicted"/>
<organism evidence="6 7">
    <name type="scientific">Allorhizobium borbori</name>
    <dbReference type="NCBI Taxonomy" id="485907"/>
    <lineage>
        <taxon>Bacteria</taxon>
        <taxon>Pseudomonadati</taxon>
        <taxon>Pseudomonadota</taxon>
        <taxon>Alphaproteobacteria</taxon>
        <taxon>Hyphomicrobiales</taxon>
        <taxon>Rhizobiaceae</taxon>
        <taxon>Rhizobium/Agrobacterium group</taxon>
        <taxon>Allorhizobium</taxon>
    </lineage>
</organism>
<dbReference type="Pfam" id="PF00072">
    <property type="entry name" value="Response_reg"/>
    <property type="match status" value="2"/>
</dbReference>
<comment type="catalytic activity">
    <reaction evidence="2">
        <text>2 GTP = 3',3'-c-di-GMP + 2 diphosphate</text>
        <dbReference type="Rhea" id="RHEA:24898"/>
        <dbReference type="ChEBI" id="CHEBI:33019"/>
        <dbReference type="ChEBI" id="CHEBI:37565"/>
        <dbReference type="ChEBI" id="CHEBI:58805"/>
        <dbReference type="EC" id="2.7.7.65"/>
    </reaction>
</comment>
<keyword evidence="6" id="KW-0548">Nucleotidyltransferase</keyword>
<evidence type="ECO:0000256" key="2">
    <source>
        <dbReference type="ARBA" id="ARBA00034247"/>
    </source>
</evidence>
<feature type="modified residue" description="4-aspartylphosphate" evidence="3">
    <location>
        <position position="53"/>
    </location>
</feature>
<name>A0A7W6K0A2_9HYPH</name>
<feature type="domain" description="GGDEF" evidence="5">
    <location>
        <begin position="322"/>
        <end position="457"/>
    </location>
</feature>
<dbReference type="GO" id="GO:0052621">
    <property type="term" value="F:diguanylate cyclase activity"/>
    <property type="evidence" value="ECO:0007669"/>
    <property type="project" value="UniProtKB-EC"/>
</dbReference>
<protein>
    <recommendedName>
        <fullName evidence="1">diguanylate cyclase</fullName>
        <ecNumber evidence="1">2.7.7.65</ecNumber>
    </recommendedName>
</protein>
<dbReference type="NCBIfam" id="TIGR00254">
    <property type="entry name" value="GGDEF"/>
    <property type="match status" value="1"/>
</dbReference>
<dbReference type="PROSITE" id="PS50887">
    <property type="entry name" value="GGDEF"/>
    <property type="match status" value="1"/>
</dbReference>
<dbReference type="Proteomes" id="UP000584824">
    <property type="component" value="Unassembled WGS sequence"/>
</dbReference>
<dbReference type="GO" id="GO:1902201">
    <property type="term" value="P:negative regulation of bacterial-type flagellum-dependent cell motility"/>
    <property type="evidence" value="ECO:0007669"/>
    <property type="project" value="TreeGrafter"/>
</dbReference>
<dbReference type="GO" id="GO:0043709">
    <property type="term" value="P:cell adhesion involved in single-species biofilm formation"/>
    <property type="evidence" value="ECO:0007669"/>
    <property type="project" value="TreeGrafter"/>
</dbReference>
<feature type="domain" description="Response regulatory" evidence="4">
    <location>
        <begin position="157"/>
        <end position="272"/>
    </location>
</feature>
<dbReference type="Pfam" id="PF00990">
    <property type="entry name" value="GGDEF"/>
    <property type="match status" value="1"/>
</dbReference>
<dbReference type="CDD" id="cd17538">
    <property type="entry name" value="REC_D1_PleD-like"/>
    <property type="match status" value="1"/>
</dbReference>
<reference evidence="6 7" key="1">
    <citation type="submission" date="2020-08" db="EMBL/GenBank/DDBJ databases">
        <title>Genomic Encyclopedia of Type Strains, Phase IV (KMG-IV): sequencing the most valuable type-strain genomes for metagenomic binning, comparative biology and taxonomic classification.</title>
        <authorList>
            <person name="Goeker M."/>
        </authorList>
    </citation>
    <scope>NUCLEOTIDE SEQUENCE [LARGE SCALE GENOMIC DNA]</scope>
    <source>
        <strain evidence="6 7">DSM 26385</strain>
    </source>
</reference>
<dbReference type="SUPFAM" id="SSF52172">
    <property type="entry name" value="CheY-like"/>
    <property type="match status" value="2"/>
</dbReference>
<feature type="domain" description="Response regulatory" evidence="4">
    <location>
        <begin position="4"/>
        <end position="120"/>
    </location>
</feature>
<gene>
    <name evidence="6" type="ORF">GGQ66_001365</name>
</gene>
<dbReference type="SMART" id="SM00448">
    <property type="entry name" value="REC"/>
    <property type="match status" value="2"/>
</dbReference>
<comment type="caution">
    <text evidence="6">The sequence shown here is derived from an EMBL/GenBank/DDBJ whole genome shotgun (WGS) entry which is preliminary data.</text>
</comment>
<dbReference type="Gene3D" id="3.30.70.270">
    <property type="match status" value="1"/>
</dbReference>
<dbReference type="GO" id="GO:0000160">
    <property type="term" value="P:phosphorelay signal transduction system"/>
    <property type="evidence" value="ECO:0007669"/>
    <property type="project" value="InterPro"/>
</dbReference>
<dbReference type="CDD" id="cd01949">
    <property type="entry name" value="GGDEF"/>
    <property type="match status" value="1"/>
</dbReference>
<dbReference type="SMART" id="SM00267">
    <property type="entry name" value="GGDEF"/>
    <property type="match status" value="1"/>
</dbReference>
<dbReference type="InterPro" id="IPR000160">
    <property type="entry name" value="GGDEF_dom"/>
</dbReference>
<dbReference type="RefSeq" id="WP_183790779.1">
    <property type="nucleotide sequence ID" value="NZ_JACIDU010000004.1"/>
</dbReference>
<dbReference type="SUPFAM" id="SSF55073">
    <property type="entry name" value="Nucleotide cyclase"/>
    <property type="match status" value="1"/>
</dbReference>
<dbReference type="NCBIfam" id="NF007135">
    <property type="entry name" value="PRK09581.1"/>
    <property type="match status" value="1"/>
</dbReference>
<sequence length="457" mass="50819">MTARILVVDDIPANVKLLEARLLAEYFDVLTAENGYQALELCESTQVDVVLLDIMMPGIDGFEVCERLKANPRTMHIPVVMVTALDQPSDRVRGLKAGADDFLTKPVNDLQLISRVKSLMRLKTLSDELRIRAETARKMGGEDVLKAFEERLDEAAQVLLVDGRGTSQERLIKTLKPVANVMAMSDPQAALFEAAETNFDLVIVNSNFEDYDPLRLCSQLRSLERTRFIPILLVTEQGNDDIVVRSLDLGVNDYISRPIDPNELIARCLTQIKRKRYNDRLRASLEQTIELAVTDPLTGLNNRRYLDNHIKTLFARAAARGRSLSICVVDIDRFKSINDTYGHDAGDEVLKQFSSRIRAAVRGADLACRFGGEEFVVVMPDTDAPSAVAIAERLRMGIEGETFILRGREQRLTITASLGIASIGPDVCTPEQLFKQADLALYEAKNRGRNMVVAAAA</sequence>